<keyword evidence="1" id="KW-0175">Coiled coil</keyword>
<organism evidence="3 4">
    <name type="scientific">Altererythrobacter xiamenensis</name>
    <dbReference type="NCBI Taxonomy" id="1316679"/>
    <lineage>
        <taxon>Bacteria</taxon>
        <taxon>Pseudomonadati</taxon>
        <taxon>Pseudomonadota</taxon>
        <taxon>Alphaproteobacteria</taxon>
        <taxon>Sphingomonadales</taxon>
        <taxon>Erythrobacteraceae</taxon>
        <taxon>Altererythrobacter</taxon>
    </lineage>
</organism>
<name>A0A1Y6FR34_9SPHN</name>
<dbReference type="Gene3D" id="2.40.160.10">
    <property type="entry name" value="Porin"/>
    <property type="match status" value="1"/>
</dbReference>
<accession>A0A1Y6FR34</accession>
<dbReference type="SUPFAM" id="SSF56935">
    <property type="entry name" value="Porins"/>
    <property type="match status" value="1"/>
</dbReference>
<evidence type="ECO:0000256" key="1">
    <source>
        <dbReference type="SAM" id="Coils"/>
    </source>
</evidence>
<sequence length="462" mass="48743">MRLKVSALALATAMTFAQPAYAQDDAATREAIAEMRAQMAAMAARIDALESELAEAEAEAEAASAAAAAANETALAASTTASEAKAKADETPAIAFKGAPEIKGEGGWSFKPRGRLQYDAGFVSAPDSAGADDGFGSEARRARLGVSGDMPGGFGYKFEVDFAGNDVAVTDAIISYETGNVEMSAGQFNNFQSLEELTSSLHTSFIERAAFTDAFGFERRVGAAAVFSSGDVLVQTGLFTDNMEDLSNKNWSADGRVVFMPKMGDAQLHLGGSVHYTSLEDGSSLRYRQRPLVHFTGSRFVNTGGLAATSELGFGAEGAVIAGPFHAAAEGYWQKVNRPAGLSDPGFFGGYAEVGYFLTGGDTRGYKGGKFDRTKPANPVGEGGMGSVQVNLRYDRLDLNDGPIIGGTQDGYYLSLVWKPTDYTMLLANYGKLDYSDAVLPTATGDTDYSVDVFGVRAQIDF</sequence>
<feature type="coiled-coil region" evidence="1">
    <location>
        <begin position="32"/>
        <end position="73"/>
    </location>
</feature>
<dbReference type="AlphaFoldDB" id="A0A1Y6FR34"/>
<gene>
    <name evidence="3" type="ORF">SAMN06297468_3037</name>
</gene>
<dbReference type="EMBL" id="FXWG01000004">
    <property type="protein sequence ID" value="SMQ75891.1"/>
    <property type="molecule type" value="Genomic_DNA"/>
</dbReference>
<evidence type="ECO:0000313" key="3">
    <source>
        <dbReference type="EMBL" id="SMQ75891.1"/>
    </source>
</evidence>
<dbReference type="InterPro" id="IPR023614">
    <property type="entry name" value="Porin_dom_sf"/>
</dbReference>
<feature type="signal peptide" evidence="2">
    <location>
        <begin position="1"/>
        <end position="22"/>
    </location>
</feature>
<evidence type="ECO:0000256" key="2">
    <source>
        <dbReference type="SAM" id="SignalP"/>
    </source>
</evidence>
<keyword evidence="4" id="KW-1185">Reference proteome</keyword>
<dbReference type="Proteomes" id="UP000194420">
    <property type="component" value="Unassembled WGS sequence"/>
</dbReference>
<feature type="chain" id="PRO_5010984071" evidence="2">
    <location>
        <begin position="23"/>
        <end position="462"/>
    </location>
</feature>
<reference evidence="4" key="1">
    <citation type="submission" date="2017-04" db="EMBL/GenBank/DDBJ databases">
        <authorList>
            <person name="Varghese N."/>
            <person name="Submissions S."/>
        </authorList>
    </citation>
    <scope>NUCLEOTIDE SEQUENCE [LARGE SCALE GENOMIC DNA]</scope>
</reference>
<protein>
    <submittedName>
        <fullName evidence="3">Phosphate-selective porin OprO and OprP</fullName>
    </submittedName>
</protein>
<dbReference type="RefSeq" id="WP_234990125.1">
    <property type="nucleotide sequence ID" value="NZ_FXWG01000004.1"/>
</dbReference>
<dbReference type="Pfam" id="PF07396">
    <property type="entry name" value="Porin_O_P"/>
    <property type="match status" value="1"/>
</dbReference>
<keyword evidence="2" id="KW-0732">Signal</keyword>
<evidence type="ECO:0000313" key="4">
    <source>
        <dbReference type="Proteomes" id="UP000194420"/>
    </source>
</evidence>
<proteinExistence type="predicted"/>
<dbReference type="InterPro" id="IPR010870">
    <property type="entry name" value="Porin_O/P"/>
</dbReference>